<dbReference type="GO" id="GO:0006281">
    <property type="term" value="P:DNA repair"/>
    <property type="evidence" value="ECO:0007669"/>
    <property type="project" value="InterPro"/>
</dbReference>
<dbReference type="AlphaFoldDB" id="A0A9P4NKM0"/>
<dbReference type="EMBL" id="MU007070">
    <property type="protein sequence ID" value="KAF2425333.1"/>
    <property type="molecule type" value="Genomic_DNA"/>
</dbReference>
<dbReference type="PROSITE" id="PS50035">
    <property type="entry name" value="PLD"/>
    <property type="match status" value="1"/>
</dbReference>
<evidence type="ECO:0000259" key="5">
    <source>
        <dbReference type="PROSITE" id="PS50035"/>
    </source>
</evidence>
<reference evidence="6" key="1">
    <citation type="journal article" date="2020" name="Stud. Mycol.">
        <title>101 Dothideomycetes genomes: a test case for predicting lifestyles and emergence of pathogens.</title>
        <authorList>
            <person name="Haridas S."/>
            <person name="Albert R."/>
            <person name="Binder M."/>
            <person name="Bloem J."/>
            <person name="Labutti K."/>
            <person name="Salamov A."/>
            <person name="Andreopoulos B."/>
            <person name="Baker S."/>
            <person name="Barry K."/>
            <person name="Bills G."/>
            <person name="Bluhm B."/>
            <person name="Cannon C."/>
            <person name="Castanera R."/>
            <person name="Culley D."/>
            <person name="Daum C."/>
            <person name="Ezra D."/>
            <person name="Gonzalez J."/>
            <person name="Henrissat B."/>
            <person name="Kuo A."/>
            <person name="Liang C."/>
            <person name="Lipzen A."/>
            <person name="Lutzoni F."/>
            <person name="Magnuson J."/>
            <person name="Mondo S."/>
            <person name="Nolan M."/>
            <person name="Ohm R."/>
            <person name="Pangilinan J."/>
            <person name="Park H.-J."/>
            <person name="Ramirez L."/>
            <person name="Alfaro M."/>
            <person name="Sun H."/>
            <person name="Tritt A."/>
            <person name="Yoshinaga Y."/>
            <person name="Zwiers L.-H."/>
            <person name="Turgeon B."/>
            <person name="Goodwin S."/>
            <person name="Spatafora J."/>
            <person name="Crous P."/>
            <person name="Grigoriev I."/>
        </authorList>
    </citation>
    <scope>NUCLEOTIDE SEQUENCE</scope>
    <source>
        <strain evidence="6">CBS 130266</strain>
    </source>
</reference>
<dbReference type="GO" id="GO:0003690">
    <property type="term" value="F:double-stranded DNA binding"/>
    <property type="evidence" value="ECO:0007669"/>
    <property type="project" value="TreeGrafter"/>
</dbReference>
<dbReference type="SUPFAM" id="SSF56024">
    <property type="entry name" value="Phospholipase D/nuclease"/>
    <property type="match status" value="2"/>
</dbReference>
<feature type="region of interest" description="Disordered" evidence="4">
    <location>
        <begin position="121"/>
        <end position="165"/>
    </location>
</feature>
<dbReference type="Pfam" id="PF02809">
    <property type="entry name" value="UIM"/>
    <property type="match status" value="2"/>
</dbReference>
<name>A0A9P4NKM0_9PEZI</name>
<dbReference type="GO" id="GO:0003697">
    <property type="term" value="F:single-stranded DNA binding"/>
    <property type="evidence" value="ECO:0007669"/>
    <property type="project" value="TreeGrafter"/>
</dbReference>
<evidence type="ECO:0000256" key="3">
    <source>
        <dbReference type="PIRSR" id="PIRSR610347-3"/>
    </source>
</evidence>
<dbReference type="PANTHER" id="PTHR12415:SF4">
    <property type="entry name" value="TYROSYL-DNA PHOSPHODIESTERASE DOMAIN-CONTAINING PROTEIN"/>
    <property type="match status" value="1"/>
</dbReference>
<dbReference type="PANTHER" id="PTHR12415">
    <property type="entry name" value="TYROSYL-DNA PHOSPHODIESTERASE 1"/>
    <property type="match status" value="1"/>
</dbReference>
<dbReference type="SMART" id="SM00726">
    <property type="entry name" value="UIM"/>
    <property type="match status" value="2"/>
</dbReference>
<protein>
    <submittedName>
        <fullName evidence="6">Phospholipase D/nuclease</fullName>
    </submittedName>
</protein>
<evidence type="ECO:0000313" key="6">
    <source>
        <dbReference type="EMBL" id="KAF2425333.1"/>
    </source>
</evidence>
<dbReference type="Pfam" id="PF06087">
    <property type="entry name" value="Tyr-DNA_phospho"/>
    <property type="match status" value="1"/>
</dbReference>
<dbReference type="CDD" id="cd09123">
    <property type="entry name" value="PLDc_Tdp1_2"/>
    <property type="match status" value="1"/>
</dbReference>
<evidence type="ECO:0000256" key="2">
    <source>
        <dbReference type="PIRSR" id="PIRSR610347-2"/>
    </source>
</evidence>
<gene>
    <name evidence="6" type="ORF">EJ08DRAFT_617325</name>
</gene>
<dbReference type="OrthoDB" id="47785at2759"/>
<feature type="binding site" evidence="2">
    <location>
        <position position="271"/>
    </location>
    <ligand>
        <name>substrate</name>
    </ligand>
</feature>
<comment type="caution">
    <text evidence="6">The sequence shown here is derived from an EMBL/GenBank/DDBJ whole genome shotgun (WGS) entry which is preliminary data.</text>
</comment>
<dbReference type="CDD" id="cd09122">
    <property type="entry name" value="PLDc_Tdp1_1"/>
    <property type="match status" value="1"/>
</dbReference>
<evidence type="ECO:0000313" key="7">
    <source>
        <dbReference type="Proteomes" id="UP000800235"/>
    </source>
</evidence>
<feature type="compositionally biased region" description="Polar residues" evidence="4">
    <location>
        <begin position="148"/>
        <end position="160"/>
    </location>
</feature>
<evidence type="ECO:0000256" key="4">
    <source>
        <dbReference type="SAM" id="MobiDB-lite"/>
    </source>
</evidence>
<dbReference type="GO" id="GO:0005634">
    <property type="term" value="C:nucleus"/>
    <property type="evidence" value="ECO:0007669"/>
    <property type="project" value="InterPro"/>
</dbReference>
<evidence type="ECO:0000256" key="1">
    <source>
        <dbReference type="PIRSR" id="PIRSR610347-1"/>
    </source>
</evidence>
<feature type="domain" description="PLD phosphodiesterase" evidence="5">
    <location>
        <begin position="493"/>
        <end position="529"/>
    </location>
</feature>
<dbReference type="Proteomes" id="UP000800235">
    <property type="component" value="Unassembled WGS sequence"/>
</dbReference>
<feature type="site" description="Interaction with DNA" evidence="3">
    <location>
        <position position="526"/>
    </location>
</feature>
<dbReference type="InterPro" id="IPR010347">
    <property type="entry name" value="Tdp1"/>
</dbReference>
<feature type="active site" description="Proton donor/acceptor" evidence="1">
    <location>
        <position position="498"/>
    </location>
</feature>
<sequence>MADEEDEDLERAIALSLAQSGLPDNNVQTIDLESETEDEQDDELKRAIAMSLGERNANGVETNVLHEKGSDGKVDSVYKHPLRTDGTKTTSLGSVTSISVNDGIAGLDRKAMEQERLSRIAARKRQAPISPPQVRRVEERPEKKAKVSFQSKGPGTSPFTTEFAKGETLQHPRGVIYKTWSKAHPNAGGIKFEDVIQKNELRTALFSSFQWDSEWFFSKVDMRRTKMVLAMQAKSEQEREERRLEQMDAGFKNVKLCFPPMNGGYTCMHSKLMLLFYEESLRVVVPTANLTEYDWGETGVMENSVFMIDLPRRKNGSQGGKKDLTFFGRELMYFLEKMELQEDMRNGVMNFDFSDTSHLAFIHSIFGPQHGDDIPRTGYHGLGTAIKQLGLQTSKTLELVYATSSLGSLNDLTINNIYEAARGTDRSQRDPKLLKASNENTKNSFHIYFPTHETVARSLGGPNNAGTIWLDAKHYHKPDFPKSCLRDYQSLRKGLLSHNKLLFARGESKDGSRQVSWVYIGSANLSESAWGRLVVDRTKKVNKLTCNNWECGVLVPMGATSDERETKSVIRSSKLGEAFEGLLEIPFVEPGDKFGDRLPWFLKGHGN</sequence>
<dbReference type="Gene3D" id="6.10.140.100">
    <property type="match status" value="1"/>
</dbReference>
<organism evidence="6 7">
    <name type="scientific">Tothia fuscella</name>
    <dbReference type="NCBI Taxonomy" id="1048955"/>
    <lineage>
        <taxon>Eukaryota</taxon>
        <taxon>Fungi</taxon>
        <taxon>Dikarya</taxon>
        <taxon>Ascomycota</taxon>
        <taxon>Pezizomycotina</taxon>
        <taxon>Dothideomycetes</taxon>
        <taxon>Pleosporomycetidae</taxon>
        <taxon>Venturiales</taxon>
        <taxon>Cylindrosympodiaceae</taxon>
        <taxon>Tothia</taxon>
    </lineage>
</organism>
<dbReference type="GO" id="GO:0017005">
    <property type="term" value="F:3'-tyrosyl-DNA phosphodiesterase activity"/>
    <property type="evidence" value="ECO:0007669"/>
    <property type="project" value="TreeGrafter"/>
</dbReference>
<dbReference type="Gene3D" id="3.30.870.10">
    <property type="entry name" value="Endonuclease Chain A"/>
    <property type="match status" value="2"/>
</dbReference>
<dbReference type="InterPro" id="IPR003903">
    <property type="entry name" value="UIM_dom"/>
</dbReference>
<accession>A0A9P4NKM0</accession>
<feature type="compositionally biased region" description="Basic and acidic residues" evidence="4">
    <location>
        <begin position="135"/>
        <end position="145"/>
    </location>
</feature>
<feature type="active site" description="Nucleophile" evidence="1">
    <location>
        <position position="269"/>
    </location>
</feature>
<feature type="binding site" evidence="2">
    <location>
        <position position="500"/>
    </location>
    <ligand>
        <name>substrate</name>
    </ligand>
</feature>
<keyword evidence="7" id="KW-1185">Reference proteome</keyword>
<dbReference type="InterPro" id="IPR001736">
    <property type="entry name" value="PLipase_D/transphosphatidylase"/>
</dbReference>
<dbReference type="PROSITE" id="PS50330">
    <property type="entry name" value="UIM"/>
    <property type="match status" value="1"/>
</dbReference>
<proteinExistence type="predicted"/>